<accession>A0ABU3PE58</accession>
<proteinExistence type="predicted"/>
<dbReference type="Proteomes" id="UP001246372">
    <property type="component" value="Unassembled WGS sequence"/>
</dbReference>
<name>A0ABU3PE58_9BURK</name>
<dbReference type="Pfam" id="PF07589">
    <property type="entry name" value="PEP-CTERM"/>
    <property type="match status" value="1"/>
</dbReference>
<dbReference type="Gene3D" id="2.160.20.20">
    <property type="match status" value="1"/>
</dbReference>
<keyword evidence="3" id="KW-1185">Reference proteome</keyword>
<sequence length="638" mass="65370">MSGLVAALTALPDQALALNYVWQGGTGFWDDSSRWSLLGVPGSQDSASIPNNTGTGAVLVRDPRSLAQLYMNGGNLAATSTLTVADLHFGSGYFGRSNAQAGGLMNVTGSASFNGAFVQDIAFSHVINLAADASWTRGDGRLSVDPAYWQGDQRYASAALNIGAGTTFSDAGASSAASYKRLGGGEVNNSGRYLRSGLGLTIASGFNNTGTLSVAGGDFSLDGSHFANRSSGSIEVASGSTLFLNNTSFTAGTLDNKGLVRQFGGDVSVASSVAIGGAWQLDAGALKLQGQHRVDTLTLNGGLLTGVAELSTGSLVFNCGTLGGYDARGGNVLNVTGAAHFNGAGVQHVHENQTLNLQGSSRWSAGDGVLSTATSSSGGHTASHLRIAVAASFVDEGAGSASSYKTLGGAGWVVNEGSYLRGGLGETYAPGFQNKGLLHIVSGSFSVDDRFFNAGQVELDAGALLKTYRWEFANAGWLGGNGRVKTFDSFHALTNNGTLDPGQASLLGTLTIDGDLDMGDAAVLRIDLAGGRSDSLVVTDDVRWNGELALWVAPGTVLQPGDSYTIATYGHRLGASSFTQVSWHGLSPSQYSIDYGDTSITLRVSAVPEPASGAFLALGLGLLAVGTLRRSRRNSGAA</sequence>
<evidence type="ECO:0000313" key="3">
    <source>
        <dbReference type="Proteomes" id="UP001246372"/>
    </source>
</evidence>
<reference evidence="2" key="1">
    <citation type="submission" date="2023-09" db="EMBL/GenBank/DDBJ databases">
        <title>Paucibacter sp. APW11 Genome sequencing and assembly.</title>
        <authorList>
            <person name="Kim I."/>
        </authorList>
    </citation>
    <scope>NUCLEOTIDE SEQUENCE</scope>
    <source>
        <strain evidence="2">APW11</strain>
    </source>
</reference>
<protein>
    <submittedName>
        <fullName evidence="2">PEP-CTERM sorting domain-containing protein</fullName>
    </submittedName>
</protein>
<dbReference type="InterPro" id="IPR013424">
    <property type="entry name" value="Ice-binding_C"/>
</dbReference>
<gene>
    <name evidence="2" type="ORF">RQP53_16325</name>
</gene>
<comment type="caution">
    <text evidence="2">The sequence shown here is derived from an EMBL/GenBank/DDBJ whole genome shotgun (WGS) entry which is preliminary data.</text>
</comment>
<feature type="domain" description="Ice-binding protein C-terminal" evidence="1">
    <location>
        <begin position="606"/>
        <end position="630"/>
    </location>
</feature>
<dbReference type="InterPro" id="IPR011050">
    <property type="entry name" value="Pectin_lyase_fold/virulence"/>
</dbReference>
<evidence type="ECO:0000313" key="2">
    <source>
        <dbReference type="EMBL" id="MDT9000843.1"/>
    </source>
</evidence>
<evidence type="ECO:0000259" key="1">
    <source>
        <dbReference type="Pfam" id="PF07589"/>
    </source>
</evidence>
<organism evidence="2 3">
    <name type="scientific">Roseateles aquae</name>
    <dbReference type="NCBI Taxonomy" id="3077235"/>
    <lineage>
        <taxon>Bacteria</taxon>
        <taxon>Pseudomonadati</taxon>
        <taxon>Pseudomonadota</taxon>
        <taxon>Betaproteobacteria</taxon>
        <taxon>Burkholderiales</taxon>
        <taxon>Sphaerotilaceae</taxon>
        <taxon>Roseateles</taxon>
    </lineage>
</organism>
<dbReference type="SUPFAM" id="SSF51126">
    <property type="entry name" value="Pectin lyase-like"/>
    <property type="match status" value="1"/>
</dbReference>
<dbReference type="InterPro" id="IPR012332">
    <property type="entry name" value="Autotransporter_pectin_lyase_C"/>
</dbReference>
<dbReference type="RefSeq" id="WP_315651721.1">
    <property type="nucleotide sequence ID" value="NZ_JAVXZY010000006.1"/>
</dbReference>
<dbReference type="EMBL" id="JAVXZY010000006">
    <property type="protein sequence ID" value="MDT9000843.1"/>
    <property type="molecule type" value="Genomic_DNA"/>
</dbReference>